<accession>A0A1R3JMQ2</accession>
<reference evidence="3" key="1">
    <citation type="submission" date="2013-09" db="EMBL/GenBank/DDBJ databases">
        <title>Corchorus olitorius genome sequencing.</title>
        <authorList>
            <person name="Alam M."/>
            <person name="Haque M.S."/>
            <person name="Islam M.S."/>
            <person name="Emdad E.M."/>
            <person name="Islam M.M."/>
            <person name="Ahmed B."/>
            <person name="Halim A."/>
            <person name="Hossen Q.M.M."/>
            <person name="Hossain M.Z."/>
            <person name="Ahmed R."/>
            <person name="Khan M.M."/>
            <person name="Islam R."/>
            <person name="Rashid M.M."/>
            <person name="Khan S.A."/>
            <person name="Rahman M.S."/>
            <person name="Alam M."/>
            <person name="Yahiya A.S."/>
            <person name="Khan M.S."/>
            <person name="Azam M.S."/>
            <person name="Haque T."/>
            <person name="Lashkar M.Z.H."/>
            <person name="Akhand A.I."/>
            <person name="Morshed G."/>
            <person name="Roy S."/>
            <person name="Uddin K.S."/>
            <person name="Rabeya T."/>
            <person name="Hossain A.S."/>
            <person name="Chowdhury A."/>
            <person name="Snigdha A.R."/>
            <person name="Mortoza M.S."/>
            <person name="Matin S.A."/>
            <person name="Hoque S.M.E."/>
            <person name="Islam M.K."/>
            <person name="Roy D.K."/>
            <person name="Haider R."/>
            <person name="Moosa M.M."/>
            <person name="Elias S.M."/>
            <person name="Hasan A.M."/>
            <person name="Jahan S."/>
            <person name="Shafiuddin M."/>
            <person name="Mahmood N."/>
            <person name="Shommy N.S."/>
        </authorList>
    </citation>
    <scope>NUCLEOTIDE SEQUENCE [LARGE SCALE GENOMIC DNA]</scope>
    <source>
        <strain evidence="3">cv. O-4</strain>
    </source>
</reference>
<protein>
    <submittedName>
        <fullName evidence="2">Uncharacterized protein</fullName>
    </submittedName>
</protein>
<organism evidence="2 3">
    <name type="scientific">Corchorus olitorius</name>
    <dbReference type="NCBI Taxonomy" id="93759"/>
    <lineage>
        <taxon>Eukaryota</taxon>
        <taxon>Viridiplantae</taxon>
        <taxon>Streptophyta</taxon>
        <taxon>Embryophyta</taxon>
        <taxon>Tracheophyta</taxon>
        <taxon>Spermatophyta</taxon>
        <taxon>Magnoliopsida</taxon>
        <taxon>eudicotyledons</taxon>
        <taxon>Gunneridae</taxon>
        <taxon>Pentapetalae</taxon>
        <taxon>rosids</taxon>
        <taxon>malvids</taxon>
        <taxon>Malvales</taxon>
        <taxon>Malvaceae</taxon>
        <taxon>Grewioideae</taxon>
        <taxon>Apeibeae</taxon>
        <taxon>Corchorus</taxon>
    </lineage>
</organism>
<evidence type="ECO:0000313" key="2">
    <source>
        <dbReference type="EMBL" id="OMO96146.1"/>
    </source>
</evidence>
<proteinExistence type="predicted"/>
<sequence>MAYKSGPELHNLTKGGIRPKKKKKKTPRAQGEEN</sequence>
<dbReference type="AlphaFoldDB" id="A0A1R3JMQ2"/>
<evidence type="ECO:0000313" key="3">
    <source>
        <dbReference type="Proteomes" id="UP000187203"/>
    </source>
</evidence>
<feature type="region of interest" description="Disordered" evidence="1">
    <location>
        <begin position="1"/>
        <end position="34"/>
    </location>
</feature>
<feature type="compositionally biased region" description="Basic residues" evidence="1">
    <location>
        <begin position="17"/>
        <end position="27"/>
    </location>
</feature>
<gene>
    <name evidence="2" type="ORF">COLO4_15486</name>
</gene>
<evidence type="ECO:0000256" key="1">
    <source>
        <dbReference type="SAM" id="MobiDB-lite"/>
    </source>
</evidence>
<dbReference type="EMBL" id="AWUE01015685">
    <property type="protein sequence ID" value="OMO96146.1"/>
    <property type="molecule type" value="Genomic_DNA"/>
</dbReference>
<dbReference type="Proteomes" id="UP000187203">
    <property type="component" value="Unassembled WGS sequence"/>
</dbReference>
<comment type="caution">
    <text evidence="2">The sequence shown here is derived from an EMBL/GenBank/DDBJ whole genome shotgun (WGS) entry which is preliminary data.</text>
</comment>
<keyword evidence="3" id="KW-1185">Reference proteome</keyword>
<name>A0A1R3JMQ2_9ROSI</name>